<protein>
    <submittedName>
        <fullName evidence="3">Uncharacterized protein</fullName>
    </submittedName>
</protein>
<evidence type="ECO:0000313" key="3">
    <source>
        <dbReference type="EMBL" id="SDC54785.1"/>
    </source>
</evidence>
<keyword evidence="2" id="KW-0732">Signal</keyword>
<sequence length="92" mass="10746">MPHDMMGMRWLLLLGLIGAALPAAAQQLPPIPATPAERQRQLDAWWARQREKEATDRAINGPREARRDLTRDQFERWNRQNDRRRGIPPPPF</sequence>
<name>A0A1G6MIL4_9PROT</name>
<reference evidence="3 4" key="1">
    <citation type="submission" date="2016-10" db="EMBL/GenBank/DDBJ databases">
        <authorList>
            <person name="de Groot N.N."/>
        </authorList>
    </citation>
    <scope>NUCLEOTIDE SEQUENCE [LARGE SCALE GENOMIC DNA]</scope>
    <source>
        <strain evidence="3 4">CPCC 100156</strain>
    </source>
</reference>
<feature type="signal peptide" evidence="2">
    <location>
        <begin position="1"/>
        <end position="25"/>
    </location>
</feature>
<dbReference type="Proteomes" id="UP000198925">
    <property type="component" value="Unassembled WGS sequence"/>
</dbReference>
<dbReference type="EMBL" id="FMZX01000001">
    <property type="protein sequence ID" value="SDC54785.1"/>
    <property type="molecule type" value="Genomic_DNA"/>
</dbReference>
<dbReference type="AlphaFoldDB" id="A0A1G6MIL4"/>
<feature type="chain" id="PRO_5011443368" evidence="2">
    <location>
        <begin position="26"/>
        <end position="92"/>
    </location>
</feature>
<organism evidence="3 4">
    <name type="scientific">Belnapia rosea</name>
    <dbReference type="NCBI Taxonomy" id="938405"/>
    <lineage>
        <taxon>Bacteria</taxon>
        <taxon>Pseudomonadati</taxon>
        <taxon>Pseudomonadota</taxon>
        <taxon>Alphaproteobacteria</taxon>
        <taxon>Acetobacterales</taxon>
        <taxon>Roseomonadaceae</taxon>
        <taxon>Belnapia</taxon>
    </lineage>
</organism>
<proteinExistence type="predicted"/>
<feature type="region of interest" description="Disordered" evidence="1">
    <location>
        <begin position="50"/>
        <end position="92"/>
    </location>
</feature>
<evidence type="ECO:0000256" key="1">
    <source>
        <dbReference type="SAM" id="MobiDB-lite"/>
    </source>
</evidence>
<keyword evidence="4" id="KW-1185">Reference proteome</keyword>
<evidence type="ECO:0000256" key="2">
    <source>
        <dbReference type="SAM" id="SignalP"/>
    </source>
</evidence>
<gene>
    <name evidence="3" type="ORF">SAMN04487779_10011218</name>
</gene>
<evidence type="ECO:0000313" key="4">
    <source>
        <dbReference type="Proteomes" id="UP000198925"/>
    </source>
</evidence>
<accession>A0A1G6MIL4</accession>
<feature type="compositionally biased region" description="Basic and acidic residues" evidence="1">
    <location>
        <begin position="63"/>
        <end position="85"/>
    </location>
</feature>